<feature type="region of interest" description="Disordered" evidence="11">
    <location>
        <begin position="1"/>
        <end position="36"/>
    </location>
</feature>
<dbReference type="SUPFAM" id="SSF53335">
    <property type="entry name" value="S-adenosyl-L-methionine-dependent methyltransferases"/>
    <property type="match status" value="1"/>
</dbReference>
<protein>
    <submittedName>
        <fullName evidence="13">S-adenosyl-L-methionine-dependent methyltransferase</fullName>
    </submittedName>
</protein>
<dbReference type="InterPro" id="IPR023270">
    <property type="entry name" value="RCMT_NCL1"/>
</dbReference>
<dbReference type="InterPro" id="IPR018314">
    <property type="entry name" value="RsmB/NOL1/NOP2-like_CS"/>
</dbReference>
<feature type="region of interest" description="Disordered" evidence="11">
    <location>
        <begin position="443"/>
        <end position="507"/>
    </location>
</feature>
<feature type="compositionally biased region" description="Acidic residues" evidence="11">
    <location>
        <begin position="484"/>
        <end position="493"/>
    </location>
</feature>
<dbReference type="Proteomes" id="UP000242381">
    <property type="component" value="Unassembled WGS sequence"/>
</dbReference>
<feature type="active site" description="Nucleophile" evidence="10">
    <location>
        <position position="320"/>
    </location>
</feature>
<evidence type="ECO:0000256" key="1">
    <source>
        <dbReference type="ARBA" id="ARBA00004123"/>
    </source>
</evidence>
<dbReference type="PRINTS" id="PR02008">
    <property type="entry name" value="RCMTFAMILY"/>
</dbReference>
<feature type="domain" description="SAM-dependent MTase RsmB/NOP-type" evidence="12">
    <location>
        <begin position="66"/>
        <end position="428"/>
    </location>
</feature>
<feature type="compositionally biased region" description="Basic and acidic residues" evidence="11">
    <location>
        <begin position="494"/>
        <end position="507"/>
    </location>
</feature>
<dbReference type="VEuPathDB" id="FungiDB:BCV72DRAFT_226248"/>
<dbReference type="InterPro" id="IPR057286">
    <property type="entry name" value="PUA_NSUN2"/>
</dbReference>
<keyword evidence="4 10" id="KW-0489">Methyltransferase</keyword>
<dbReference type="Pfam" id="PF25378">
    <property type="entry name" value="PUA_NSUN2"/>
    <property type="match status" value="1"/>
</dbReference>
<keyword evidence="3" id="KW-0820">tRNA-binding</keyword>
<feature type="binding site" evidence="10">
    <location>
        <position position="267"/>
    </location>
    <ligand>
        <name>S-adenosyl-L-methionine</name>
        <dbReference type="ChEBI" id="CHEBI:59789"/>
    </ligand>
</feature>
<dbReference type="GO" id="GO:0016428">
    <property type="term" value="F:tRNA (cytidine-5-)-methyltransferase activity"/>
    <property type="evidence" value="ECO:0007669"/>
    <property type="project" value="InterPro"/>
</dbReference>
<dbReference type="PROSITE" id="PS51686">
    <property type="entry name" value="SAM_MT_RSMB_NOP"/>
    <property type="match status" value="1"/>
</dbReference>
<dbReference type="InterPro" id="IPR023267">
    <property type="entry name" value="RCMT"/>
</dbReference>
<evidence type="ECO:0000256" key="8">
    <source>
        <dbReference type="ARBA" id="ARBA00022884"/>
    </source>
</evidence>
<dbReference type="EMBL" id="KV921263">
    <property type="protein sequence ID" value="ORE22802.1"/>
    <property type="molecule type" value="Genomic_DNA"/>
</dbReference>
<dbReference type="AlphaFoldDB" id="A0A1X0SET8"/>
<feature type="binding site" evidence="10">
    <location>
        <begin position="184"/>
        <end position="190"/>
    </location>
    <ligand>
        <name>S-adenosyl-L-methionine</name>
        <dbReference type="ChEBI" id="CHEBI:59789"/>
    </ligand>
</feature>
<keyword evidence="8 10" id="KW-0694">RNA-binding</keyword>
<organism evidence="13 14">
    <name type="scientific">Rhizopus microsporus</name>
    <dbReference type="NCBI Taxonomy" id="58291"/>
    <lineage>
        <taxon>Eukaryota</taxon>
        <taxon>Fungi</taxon>
        <taxon>Fungi incertae sedis</taxon>
        <taxon>Mucoromycota</taxon>
        <taxon>Mucoromycotina</taxon>
        <taxon>Mucoromycetes</taxon>
        <taxon>Mucorales</taxon>
        <taxon>Mucorineae</taxon>
        <taxon>Rhizopodaceae</taxon>
        <taxon>Rhizopus</taxon>
    </lineage>
</organism>
<evidence type="ECO:0000256" key="6">
    <source>
        <dbReference type="ARBA" id="ARBA00022691"/>
    </source>
</evidence>
<dbReference type="InterPro" id="IPR049560">
    <property type="entry name" value="MeTrfase_RsmB-F_NOP2_cat"/>
</dbReference>
<sequence>MGYGRKKRAYRQKKTTDETAASSEDKPKQKYYDERKPFADIERDNEKFKSYYKAQNILSEEEFDKFYEFIKTILPTTFRITGSRTTAMEILNVVEKTYVPKLQDIVIDGVKIEPPKPLPFYPDRFAWQVNVPRLLIRKSPEFAEFHKFIVTETEAGNISRQEAVSMVPPLLMDIKPHQWVLDMCAAPGSKTAQIIEAVHSNDKLNEIPLGLVVANDADYKRSHMLIHQSKRLQSPCFMATNHDGAQFPNVRLPGTNTPWKFDRVLCDVPCSGDGTIRKNEKIWDNWTPAAALQLHSTQVQIFARGCQLLKIGGRIVYSTCSFNPIENEAVVAEVLRQTKGAIRLLDVSNELPGLKRKPGLKTWKVTDKIGNFVNNLEEVDPKLRKRFPQSAFPPTEAEAEEMHLERCIRIYPHEQNTGGFFVAVFEKVGALSAADRIAAKEEKKEIEVDMEEEKEEIVPSKRSSPENDSNDEDEGATKKAKTEDEADEEEEEEVKPYEGKPKKDVPGIKEAPFELVPSDSDDLKDITEFYGLDSSFPRDQFLLRSENNAKGRSLYFVSSAIKKVLESKDFSRLQTVNTGVRLFVRQSSPVDSASPFRLTSEGLPLLDSVLSDKRRFEIGLDELRVLLVEAFPTLDRFPEAKREKLENIAPGCCIVRLDEEGCKKAEFVGSLILPVWKGKHSLNVLLNKKDKRSLCERLFNAIPEAAPEHLVKKSTENQAAADAARRTNAAQE</sequence>
<evidence type="ECO:0000259" key="12">
    <source>
        <dbReference type="PROSITE" id="PS51686"/>
    </source>
</evidence>
<keyword evidence="6 10" id="KW-0949">S-adenosyl-L-methionine</keyword>
<dbReference type="GO" id="GO:0000049">
    <property type="term" value="F:tRNA binding"/>
    <property type="evidence" value="ECO:0007669"/>
    <property type="project" value="UniProtKB-KW"/>
</dbReference>
<evidence type="ECO:0000256" key="4">
    <source>
        <dbReference type="ARBA" id="ARBA00022603"/>
    </source>
</evidence>
<dbReference type="InterPro" id="IPR001678">
    <property type="entry name" value="MeTrfase_RsmB-F_NOP2_dom"/>
</dbReference>
<name>A0A1X0SET8_RHIZD</name>
<evidence type="ECO:0000256" key="9">
    <source>
        <dbReference type="ARBA" id="ARBA00023242"/>
    </source>
</evidence>
<evidence type="ECO:0000256" key="5">
    <source>
        <dbReference type="ARBA" id="ARBA00022679"/>
    </source>
</evidence>
<feature type="binding site" evidence="10">
    <location>
        <position position="216"/>
    </location>
    <ligand>
        <name>S-adenosyl-L-methionine</name>
        <dbReference type="ChEBI" id="CHEBI:59789"/>
    </ligand>
</feature>
<gene>
    <name evidence="13" type="ORF">BCV71DRAFT_247322</name>
</gene>
<comment type="similarity">
    <text evidence="2 10">Belongs to the class I-like SAM-binding methyltransferase superfamily. RsmB/NOP family.</text>
</comment>
<dbReference type="Pfam" id="PF25376">
    <property type="entry name" value="Pre-PUA_NSUN2"/>
    <property type="match status" value="1"/>
</dbReference>
<dbReference type="OMA" id="QLFTEYV"/>
<dbReference type="GO" id="GO:0005634">
    <property type="term" value="C:nucleus"/>
    <property type="evidence" value="ECO:0007669"/>
    <property type="project" value="UniProtKB-SubCell"/>
</dbReference>
<dbReference type="InterPro" id="IPR029063">
    <property type="entry name" value="SAM-dependent_MTases_sf"/>
</dbReference>
<feature type="region of interest" description="Disordered" evidence="11">
    <location>
        <begin position="710"/>
        <end position="732"/>
    </location>
</feature>
<evidence type="ECO:0000256" key="2">
    <source>
        <dbReference type="ARBA" id="ARBA00007494"/>
    </source>
</evidence>
<evidence type="ECO:0000256" key="7">
    <source>
        <dbReference type="ARBA" id="ARBA00022694"/>
    </source>
</evidence>
<evidence type="ECO:0000313" key="13">
    <source>
        <dbReference type="EMBL" id="ORE22802.1"/>
    </source>
</evidence>
<keyword evidence="9" id="KW-0539">Nucleus</keyword>
<evidence type="ECO:0000256" key="11">
    <source>
        <dbReference type="SAM" id="MobiDB-lite"/>
    </source>
</evidence>
<feature type="compositionally biased region" description="Basic and acidic residues" evidence="11">
    <location>
        <begin position="456"/>
        <end position="465"/>
    </location>
</feature>
<evidence type="ECO:0000313" key="14">
    <source>
        <dbReference type="Proteomes" id="UP000242381"/>
    </source>
</evidence>
<dbReference type="InterPro" id="IPR057285">
    <property type="entry name" value="Pre-PUA_NSUN2"/>
</dbReference>
<dbReference type="PANTHER" id="PTHR22808">
    <property type="entry name" value="NCL1 YEAST -RELATED NOL1/NOP2/FMU SUN DOMAIN-CONTAINING"/>
    <property type="match status" value="1"/>
</dbReference>
<feature type="binding site" evidence="10">
    <location>
        <position position="243"/>
    </location>
    <ligand>
        <name>S-adenosyl-L-methionine</name>
        <dbReference type="ChEBI" id="CHEBI:59789"/>
    </ligand>
</feature>
<dbReference type="GO" id="GO:0030488">
    <property type="term" value="P:tRNA methylation"/>
    <property type="evidence" value="ECO:0007669"/>
    <property type="project" value="TreeGrafter"/>
</dbReference>
<evidence type="ECO:0000256" key="3">
    <source>
        <dbReference type="ARBA" id="ARBA00022555"/>
    </source>
</evidence>
<feature type="compositionally biased region" description="Basic residues" evidence="11">
    <location>
        <begin position="1"/>
        <end position="13"/>
    </location>
</feature>
<dbReference type="Pfam" id="PF01189">
    <property type="entry name" value="Methyltr_RsmB-F"/>
    <property type="match status" value="1"/>
</dbReference>
<comment type="subcellular location">
    <subcellularLocation>
        <location evidence="1">Nucleus</location>
    </subcellularLocation>
</comment>
<dbReference type="PANTHER" id="PTHR22808:SF1">
    <property type="entry name" value="RNA CYTOSINE-C(5)-METHYLTRANSFERASE NSUN2-RELATED"/>
    <property type="match status" value="1"/>
</dbReference>
<keyword evidence="5 10" id="KW-0808">Transferase</keyword>
<keyword evidence="7" id="KW-0819">tRNA processing</keyword>
<dbReference type="PROSITE" id="PS01153">
    <property type="entry name" value="NOL1_NOP2_SUN"/>
    <property type="match status" value="1"/>
</dbReference>
<dbReference type="GO" id="GO:0005737">
    <property type="term" value="C:cytoplasm"/>
    <property type="evidence" value="ECO:0007669"/>
    <property type="project" value="TreeGrafter"/>
</dbReference>
<feature type="compositionally biased region" description="Basic and acidic residues" evidence="11">
    <location>
        <begin position="23"/>
        <end position="36"/>
    </location>
</feature>
<reference evidence="13 14" key="1">
    <citation type="journal article" date="2016" name="Proc. Natl. Acad. Sci. U.S.A.">
        <title>Lipid metabolic changes in an early divergent fungus govern the establishment of a mutualistic symbiosis with endobacteria.</title>
        <authorList>
            <person name="Lastovetsky O.A."/>
            <person name="Gaspar M.L."/>
            <person name="Mondo S.J."/>
            <person name="LaButti K.M."/>
            <person name="Sandor L."/>
            <person name="Grigoriev I.V."/>
            <person name="Henry S.A."/>
            <person name="Pawlowska T.E."/>
        </authorList>
    </citation>
    <scope>NUCLEOTIDE SEQUENCE [LARGE SCALE GENOMIC DNA]</scope>
    <source>
        <strain evidence="13 14">ATCC 11559</strain>
    </source>
</reference>
<feature type="compositionally biased region" description="Low complexity" evidence="11">
    <location>
        <begin position="716"/>
        <end position="732"/>
    </location>
</feature>
<evidence type="ECO:0000256" key="10">
    <source>
        <dbReference type="PROSITE-ProRule" id="PRU01023"/>
    </source>
</evidence>
<dbReference type="Gene3D" id="3.40.50.150">
    <property type="entry name" value="Vaccinia Virus protein VP39"/>
    <property type="match status" value="1"/>
</dbReference>
<dbReference type="PRINTS" id="PR02011">
    <property type="entry name" value="RCMTNCL1"/>
</dbReference>
<accession>A0A1X0SET8</accession>
<proteinExistence type="inferred from homology"/>